<evidence type="ECO:0000313" key="2">
    <source>
        <dbReference type="EMBL" id="OQR80321.1"/>
    </source>
</evidence>
<evidence type="ECO:0000313" key="3">
    <source>
        <dbReference type="Proteomes" id="UP000192247"/>
    </source>
</evidence>
<dbReference type="AlphaFoldDB" id="A0A1V9Y3P7"/>
<gene>
    <name evidence="2" type="ORF">BIW11_05140</name>
</gene>
<sequence length="150" mass="17138">MRQATVVAKFLLKKYLFDLRVANVSYSIVLAILHSYTVLFPLAHTTDFCARQFETYWLQVGDRTIVAFRTRSAVRLCVAFLRSTTVPSSSARIRSLRMAISFSRKDSSSPYFRHQTIVASLTTREPSSAYPRILPAGLAYFRLSSLRWCT</sequence>
<comment type="caution">
    <text evidence="2">The sequence shown here is derived from an EMBL/GenBank/DDBJ whole genome shotgun (WGS) entry which is preliminary data.</text>
</comment>
<evidence type="ECO:0000256" key="1">
    <source>
        <dbReference type="SAM" id="Phobius"/>
    </source>
</evidence>
<accession>A0A1V9Y3P7</accession>
<organism evidence="2 3">
    <name type="scientific">Tropilaelaps mercedesae</name>
    <dbReference type="NCBI Taxonomy" id="418985"/>
    <lineage>
        <taxon>Eukaryota</taxon>
        <taxon>Metazoa</taxon>
        <taxon>Ecdysozoa</taxon>
        <taxon>Arthropoda</taxon>
        <taxon>Chelicerata</taxon>
        <taxon>Arachnida</taxon>
        <taxon>Acari</taxon>
        <taxon>Parasitiformes</taxon>
        <taxon>Mesostigmata</taxon>
        <taxon>Gamasina</taxon>
        <taxon>Dermanyssoidea</taxon>
        <taxon>Laelapidae</taxon>
        <taxon>Tropilaelaps</taxon>
    </lineage>
</organism>
<dbReference type="EMBL" id="MNPL01000118">
    <property type="protein sequence ID" value="OQR80321.1"/>
    <property type="molecule type" value="Genomic_DNA"/>
</dbReference>
<keyword evidence="1" id="KW-1133">Transmembrane helix</keyword>
<dbReference type="Proteomes" id="UP000192247">
    <property type="component" value="Unassembled WGS sequence"/>
</dbReference>
<feature type="transmembrane region" description="Helical" evidence="1">
    <location>
        <begin position="21"/>
        <end position="43"/>
    </location>
</feature>
<name>A0A1V9Y3P7_9ACAR</name>
<dbReference type="InParanoid" id="A0A1V9Y3P7"/>
<proteinExistence type="predicted"/>
<keyword evidence="1" id="KW-0472">Membrane</keyword>
<reference evidence="2 3" key="1">
    <citation type="journal article" date="2017" name="Gigascience">
        <title>Draft genome of the honey bee ectoparasitic mite, Tropilaelaps mercedesae, is shaped by the parasitic life history.</title>
        <authorList>
            <person name="Dong X."/>
            <person name="Armstrong S.D."/>
            <person name="Xia D."/>
            <person name="Makepeace B.L."/>
            <person name="Darby A.C."/>
            <person name="Kadowaki T."/>
        </authorList>
    </citation>
    <scope>NUCLEOTIDE SEQUENCE [LARGE SCALE GENOMIC DNA]</scope>
    <source>
        <strain evidence="2">Wuxi-XJTLU</strain>
    </source>
</reference>
<keyword evidence="3" id="KW-1185">Reference proteome</keyword>
<keyword evidence="1" id="KW-0812">Transmembrane</keyword>
<protein>
    <submittedName>
        <fullName evidence="2">Uncharacterized protein</fullName>
    </submittedName>
</protein>